<dbReference type="Proteomes" id="UP000265715">
    <property type="component" value="Unassembled WGS sequence"/>
</dbReference>
<name>A0A399F249_9DEIN</name>
<dbReference type="EMBL" id="QXDL01000012">
    <property type="protein sequence ID" value="RIH90298.1"/>
    <property type="molecule type" value="Genomic_DNA"/>
</dbReference>
<accession>A0A399F249</accession>
<evidence type="ECO:0000313" key="1">
    <source>
        <dbReference type="EMBL" id="RIH90298.1"/>
    </source>
</evidence>
<evidence type="ECO:0000313" key="2">
    <source>
        <dbReference type="Proteomes" id="UP000265715"/>
    </source>
</evidence>
<organism evidence="1 2">
    <name type="scientific">Calidithermus terrae</name>
    <dbReference type="NCBI Taxonomy" id="1408545"/>
    <lineage>
        <taxon>Bacteria</taxon>
        <taxon>Thermotogati</taxon>
        <taxon>Deinococcota</taxon>
        <taxon>Deinococci</taxon>
        <taxon>Thermales</taxon>
        <taxon>Thermaceae</taxon>
        <taxon>Calidithermus</taxon>
    </lineage>
</organism>
<sequence>MLRFDPLNGELWLHGKRVWGPGEERPDEALLEWLDRHPVPAELPAQLRAHLRWWRRSERPYQPFPSRACEVSLEHEGWEGDLLWRRWFWARWPQAELPAAMPLRQVYTWGEWGLLEGASILLYRRGELLHSFPSHRALLPADCPPQLAEPLRQEPFTPWAAEAQGAPAQSDAVREIVKRLAVWSLDPLFRCGTQDEVEEVPGALVLRRGRLRWLLLKGRTLEVGGAPLEELRPYLGPVGPLSDLWAKERLGVRPPVQRVLALSERYRVVVGPRSGHWLPEGHWRRLWSANDLEGRTALDFVRAHPRDVAALALLAQWVPATARDGLTKLLAQAVGCTGRAPTVQQPLAWTEGGLVYLAYGGGLVALTPQGVLDLGLMGEGETPLEALRRRGYPSLEAALAAARLAAL</sequence>
<protein>
    <submittedName>
        <fullName evidence="1">Uncharacterized protein</fullName>
    </submittedName>
</protein>
<dbReference type="OrthoDB" id="9900536at2"/>
<proteinExistence type="predicted"/>
<keyword evidence="2" id="KW-1185">Reference proteome</keyword>
<dbReference type="AlphaFoldDB" id="A0A399F249"/>
<gene>
    <name evidence="1" type="ORF">Mterra_00529</name>
</gene>
<reference evidence="1 2" key="1">
    <citation type="submission" date="2018-08" db="EMBL/GenBank/DDBJ databases">
        <title>Meiothermus terrae DSM 26712 genome sequencing project.</title>
        <authorList>
            <person name="Da Costa M.S."/>
            <person name="Albuquerque L."/>
            <person name="Raposo P."/>
            <person name="Froufe H.J.C."/>
            <person name="Barroso C.S."/>
            <person name="Egas C."/>
        </authorList>
    </citation>
    <scope>NUCLEOTIDE SEQUENCE [LARGE SCALE GENOMIC DNA]</scope>
    <source>
        <strain evidence="1 2">DSM 26712</strain>
    </source>
</reference>
<comment type="caution">
    <text evidence="1">The sequence shown here is derived from an EMBL/GenBank/DDBJ whole genome shotgun (WGS) entry which is preliminary data.</text>
</comment>
<dbReference type="RefSeq" id="WP_119313756.1">
    <property type="nucleotide sequence ID" value="NZ_QXDL01000012.1"/>
</dbReference>